<dbReference type="PATRIC" id="fig|86176.4.peg.3190"/>
<protein>
    <submittedName>
        <fullName evidence="1">Uncharacterized protein</fullName>
    </submittedName>
</protein>
<dbReference type="AlphaFoldDB" id="A0A0P9XD00"/>
<gene>
    <name evidence="1" type="ORF">ALO64_02914</name>
</gene>
<proteinExistence type="predicted"/>
<organism evidence="1 2">
    <name type="scientific">Pseudomonas meliae</name>
    <dbReference type="NCBI Taxonomy" id="86176"/>
    <lineage>
        <taxon>Bacteria</taxon>
        <taxon>Pseudomonadati</taxon>
        <taxon>Pseudomonadota</taxon>
        <taxon>Gammaproteobacteria</taxon>
        <taxon>Pseudomonadales</taxon>
        <taxon>Pseudomonadaceae</taxon>
        <taxon>Pseudomonas</taxon>
    </lineage>
</organism>
<dbReference type="Proteomes" id="UP000050455">
    <property type="component" value="Unassembled WGS sequence"/>
</dbReference>
<accession>A0A0P9XD00</accession>
<keyword evidence="2" id="KW-1185">Reference proteome</keyword>
<name>A0A0P9XD00_9PSED</name>
<evidence type="ECO:0000313" key="1">
    <source>
        <dbReference type="EMBL" id="KPX93294.1"/>
    </source>
</evidence>
<reference evidence="1 2" key="1">
    <citation type="submission" date="2015-09" db="EMBL/GenBank/DDBJ databases">
        <title>Genome announcement of multiple Pseudomonas syringae strains.</title>
        <authorList>
            <person name="Thakur S."/>
            <person name="Wang P.W."/>
            <person name="Gong Y."/>
            <person name="Weir B.S."/>
            <person name="Guttman D.S."/>
        </authorList>
    </citation>
    <scope>NUCLEOTIDE SEQUENCE [LARGE SCALE GENOMIC DNA]</scope>
    <source>
        <strain evidence="1 2">ICMP6289</strain>
    </source>
</reference>
<comment type="caution">
    <text evidence="1">The sequence shown here is derived from an EMBL/GenBank/DDBJ whole genome shotgun (WGS) entry which is preliminary data.</text>
</comment>
<sequence length="54" mass="6381">MLSDIEVQQLIDQVVRARAPFTVEYRLNRFEPFAGFLRILVKKPGLLCHRRLLL</sequence>
<dbReference type="EMBL" id="LJQT01000097">
    <property type="protein sequence ID" value="KPX93294.1"/>
    <property type="molecule type" value="Genomic_DNA"/>
</dbReference>
<evidence type="ECO:0000313" key="2">
    <source>
        <dbReference type="Proteomes" id="UP000050455"/>
    </source>
</evidence>